<feature type="region of interest" description="Disordered" evidence="1">
    <location>
        <begin position="2168"/>
        <end position="2192"/>
    </location>
</feature>
<gene>
    <name evidence="4" type="ORF">FE782_18865</name>
</gene>
<name>A0A5R9G4R1_9BACL</name>
<dbReference type="Gene3D" id="2.120.10.30">
    <property type="entry name" value="TolB, C-terminal domain"/>
    <property type="match status" value="1"/>
</dbReference>
<sequence length="2428" mass="258994">MRNNPMKKRSLVSAIVIAMLMQTALPIGFAQESGGAGEVAPADPLDTLAVVESLAGASTVGEAVYGESAGLQSPPTEPMWTAMLPAVTKERAITLSLSTSPNAMVTLYANDAPINVGDGDNFADAQGLYSFIYYMDTERKYVFRATAQLGGLSSYSSPAETSLDVTPPTAPKDGEWTSPGPDRVSLRWEKEGWEEPFGYAVYRNGERVGTTPVSFYEDIGLPGRSSLVYGIAAMDAAGNESDRYEVAASTRDADSAMVSDPAHLDVERSIVSADGSTIAYVHRYYDDIGYERLGLYVRDLATNELVPVPIPAGAFALSPSLSGDGRKVAFSYSGVEAAEGIYMYDRSAGAGAAAEIVYEGYGTPILSPDGETIYIHELERVSALALATGELTTLFEGDWEIGLIQKVDVSPDGTHLLYERSAGDGAVGSVELYNLGTKEQTTVATAAKDAAVGSGGRYVVLMRQPAEEEGALPGIFLYDTSSPGTPPRLVVTDEDSVYYSKPMVSGDGKQVVVEYYDSDPDVHESLDRRGYMHFDLDSGSSRRIGDPSFDHYETFADLSANGRLVFVGTNTTFLADNTVYRYFPEAVFAICPEACGEIEQPPAGGITGASWAPTELVGGQAKLGSDVSLELTGAPNAEVIATVAYKEAETTSSAEAPLAETSAGVYAGTFPIAAGITEILSVRYRLKEKSGATAEREVVHPIGVAGEASVSIDTPDPESLYGGKLIATGGGMFAETTLNGPGPYALALRGGSNYKIALYAKDGRKLTDTGTRDVWVNHGQTANVALTAVVPATANIRVVDERGEGVSGVPVTIYSPNPTGPKYTIASGATDASGRLTLRASTVGTTIQVFPWLSDPYAAAEPQTVVARGTNDFTFVTRLKTGTLQGIVKDENGAPVANAMVSVTRTGAYDMAMTDERGRYSLSVPIGYVRVEAAQTVAPFLRSKSYSTVWIADGKTATQDLTVYRKANGNINVKLSTQFIGSEPAGIDISWRSSSLYSIRISDAAGRDRPFTLGENQLLLVAEPGETLTVCAAPGSGHAFGSDCEQVTLDEKRLGSVELLLKERSAVQGDVKVNTQIFKSSTVSKMLYPLDESGRKIGEGRRYSGAGAFELSLPSPGEYLLETTATAYSGGSATVVRQFRAVEDGIVELGEIELLAVPGPFGVGDGNRLSSLSTEAVGGQSATFRGMYFNGGDVAAQDARLLIEVPSGASLPAASVTVNGEPAEARAVGASLYEVAIGAVEAKGGGSFQYRLDIEESMEEALLTAARMRYVLGDSTAAREDTVGEVRLPVAVLTLNAPDTVSDLTGVAVGGRAPSGADVMIYDGDILIGQAQASPGGYWNAKVTLQDRGVNPKHLLTAQAAANGRERVSAPHAIRHSPGEPVPVRFTVQREGSSKRVFEASAGTARFTYIALNDQDFYYTVEFDRSPDTIKHVVFYDDSKTYAAVRVPDTNVFMAKGNALKPMRLAYDVEGVPPVDYNNVSTEEIEKSLPDALQGFDYEVVEEGSTNEDTGVVTSPKLRVFDPNDPEIAFESVFRFEPVDYVPTEPAVDGALEIYETEYTITKDANGVTILSSGILPARSPEIQALSIRDPELRAMLQDGTKELVKYTAGQTFKDLKPYGILLNTARQAMVYDDRMGDLERYMQNLEGISCLGGDKINHYAGRLNKLADRLLSNLVWQYTMTLSGIALAWSGFGAPVGVGLAVIGVGVGILHEMEFQDQLERFKQDLAADAKEECEDENDDEGPGRQPGTPPTRPNTPGPDRKWEYGDPTWLFDPSGYVYEAVPGNRVEGAKASLYEWIDAEGEWRLWNASDFGQINPQTTDPNGKYGWDVPPGKWQVVYEKDGYEETRSEELIVLPPHFDVNIPLVSYAPARVEAAYETLGAPGVRIDFTKYVDLGTVTAERFRVVSVADGGETDIPVAVEPIDAHDAEDGRRLAKSVRLTAAEGDFPPGTTLNIRVSRQLETYAGVPMTADAEATVILGSFPRPSESATNVRAVPAAGSVHLLWDEAADASASGELSLEWGEKGAGTTQQIRVPRGGYYTVEGLQNGKTYAFRLATVGKSGVASEGVAVEAVPYEAEAAPTDVTPPAPVANVAAALTDGRIVVSWTDPDDMDLFRVKLAVQRPGEADFGEPATVAVGAMRYVIERPVDGVYRFRLTAVDVRGNESAAATAEASVRTETPQDTTPPSAPGAVRVATAPNRMTVEWQDPTDADLAFVEVQVKKPNATSFGAPIVVRKGAGILAFTGLPKGTYQVRVTAVDGSGNRSVAVAKEAKLAGSPWGDLDLGKGFEREASATFSEEAKTYKPFGNALTLAASEGTFDGPAEVKVVRSLFLGKDTPVRLLPLSQRFEIAGSRPMAKPIAATFQFTDFDLPWTVSDKLALYRLDDEGVWHSVGGISSVKGVLTAQIAEWGIYAVMRVETLQGSSNR</sequence>
<comment type="caution">
    <text evidence="4">The sequence shown here is derived from an EMBL/GenBank/DDBJ whole genome shotgun (WGS) entry which is preliminary data.</text>
</comment>
<feature type="compositionally biased region" description="Polar residues" evidence="1">
    <location>
        <begin position="2177"/>
        <end position="2186"/>
    </location>
</feature>
<dbReference type="Gene3D" id="2.60.40.1120">
    <property type="entry name" value="Carboxypeptidase-like, regulatory domain"/>
    <property type="match status" value="2"/>
</dbReference>
<dbReference type="EMBL" id="VCIW01000013">
    <property type="protein sequence ID" value="TLS50761.1"/>
    <property type="molecule type" value="Genomic_DNA"/>
</dbReference>
<evidence type="ECO:0000256" key="2">
    <source>
        <dbReference type="SAM" id="SignalP"/>
    </source>
</evidence>
<dbReference type="CDD" id="cd00063">
    <property type="entry name" value="FN3"/>
    <property type="match status" value="2"/>
</dbReference>
<dbReference type="SUPFAM" id="SSF82171">
    <property type="entry name" value="DPP6 N-terminal domain-like"/>
    <property type="match status" value="1"/>
</dbReference>
<dbReference type="InterPro" id="IPR013783">
    <property type="entry name" value="Ig-like_fold"/>
</dbReference>
<organism evidence="4 5">
    <name type="scientific">Paenibacillus antri</name>
    <dbReference type="NCBI Taxonomy" id="2582848"/>
    <lineage>
        <taxon>Bacteria</taxon>
        <taxon>Bacillati</taxon>
        <taxon>Bacillota</taxon>
        <taxon>Bacilli</taxon>
        <taxon>Bacillales</taxon>
        <taxon>Paenibacillaceae</taxon>
        <taxon>Paenibacillus</taxon>
    </lineage>
</organism>
<dbReference type="SUPFAM" id="SSF49265">
    <property type="entry name" value="Fibronectin type III"/>
    <property type="match status" value="2"/>
</dbReference>
<dbReference type="InterPro" id="IPR011042">
    <property type="entry name" value="6-blade_b-propeller_TolB-like"/>
</dbReference>
<evidence type="ECO:0000313" key="4">
    <source>
        <dbReference type="EMBL" id="TLS50761.1"/>
    </source>
</evidence>
<feature type="compositionally biased region" description="Acidic residues" evidence="1">
    <location>
        <begin position="1733"/>
        <end position="1742"/>
    </location>
</feature>
<dbReference type="Pfam" id="PF13620">
    <property type="entry name" value="CarboxypepD_reg"/>
    <property type="match status" value="1"/>
</dbReference>
<keyword evidence="5" id="KW-1185">Reference proteome</keyword>
<feature type="domain" description="Fibronectin type-III" evidence="3">
    <location>
        <begin position="2087"/>
        <end position="2183"/>
    </location>
</feature>
<dbReference type="PANTHER" id="PTHR36842">
    <property type="entry name" value="PROTEIN TOLB HOMOLOG"/>
    <property type="match status" value="1"/>
</dbReference>
<dbReference type="SUPFAM" id="SSF49464">
    <property type="entry name" value="Carboxypeptidase regulatory domain-like"/>
    <property type="match status" value="1"/>
</dbReference>
<keyword evidence="2" id="KW-0732">Signal</keyword>
<feature type="chain" id="PRO_5024304305" description="Fibronectin type-III domain-containing protein" evidence="2">
    <location>
        <begin position="31"/>
        <end position="2428"/>
    </location>
</feature>
<dbReference type="SMART" id="SM00060">
    <property type="entry name" value="FN3"/>
    <property type="match status" value="4"/>
</dbReference>
<evidence type="ECO:0000259" key="3">
    <source>
        <dbReference type="PROSITE" id="PS50853"/>
    </source>
</evidence>
<dbReference type="Proteomes" id="UP000309676">
    <property type="component" value="Unassembled WGS sequence"/>
</dbReference>
<dbReference type="PROSITE" id="PS50853">
    <property type="entry name" value="FN3"/>
    <property type="match status" value="2"/>
</dbReference>
<protein>
    <recommendedName>
        <fullName evidence="3">Fibronectin type-III domain-containing protein</fullName>
    </recommendedName>
</protein>
<feature type="domain" description="Fibronectin type-III" evidence="3">
    <location>
        <begin position="2186"/>
        <end position="2279"/>
    </location>
</feature>
<dbReference type="InterPro" id="IPR036116">
    <property type="entry name" value="FN3_sf"/>
</dbReference>
<feature type="compositionally biased region" description="Pro residues" evidence="1">
    <location>
        <begin position="1749"/>
        <end position="1758"/>
    </location>
</feature>
<dbReference type="InterPro" id="IPR003961">
    <property type="entry name" value="FN3_dom"/>
</dbReference>
<dbReference type="InterPro" id="IPR008969">
    <property type="entry name" value="CarboxyPept-like_regulatory"/>
</dbReference>
<accession>A0A5R9G4R1</accession>
<proteinExistence type="predicted"/>
<feature type="signal peptide" evidence="2">
    <location>
        <begin position="1"/>
        <end position="30"/>
    </location>
</feature>
<dbReference type="Gene3D" id="2.60.40.10">
    <property type="entry name" value="Immunoglobulins"/>
    <property type="match status" value="4"/>
</dbReference>
<evidence type="ECO:0000313" key="5">
    <source>
        <dbReference type="Proteomes" id="UP000309676"/>
    </source>
</evidence>
<feature type="compositionally biased region" description="Polar residues" evidence="1">
    <location>
        <begin position="154"/>
        <end position="164"/>
    </location>
</feature>
<evidence type="ECO:0000256" key="1">
    <source>
        <dbReference type="SAM" id="MobiDB-lite"/>
    </source>
</evidence>
<feature type="region of interest" description="Disordered" evidence="1">
    <location>
        <begin position="1730"/>
        <end position="1766"/>
    </location>
</feature>
<reference evidence="4 5" key="1">
    <citation type="submission" date="2019-05" db="EMBL/GenBank/DDBJ databases">
        <authorList>
            <person name="Narsing Rao M.P."/>
            <person name="Li W.J."/>
        </authorList>
    </citation>
    <scope>NUCLEOTIDE SEQUENCE [LARGE SCALE GENOMIC DNA]</scope>
    <source>
        <strain evidence="4 5">SYSU_K30003</strain>
    </source>
</reference>
<feature type="region of interest" description="Disordered" evidence="1">
    <location>
        <begin position="154"/>
        <end position="183"/>
    </location>
</feature>